<evidence type="ECO:0000313" key="3">
    <source>
        <dbReference type="Proteomes" id="UP000095284"/>
    </source>
</evidence>
<name>A0A1I7SWZ6_BURXY</name>
<dbReference type="EMBL" id="CAJFCV020000002">
    <property type="protein sequence ID" value="CAG9100072.1"/>
    <property type="molecule type" value="Genomic_DNA"/>
</dbReference>
<protein>
    <submittedName>
        <fullName evidence="2">(pine wood nematode) hypothetical protein</fullName>
    </submittedName>
</protein>
<feature type="compositionally biased region" description="Basic and acidic residues" evidence="1">
    <location>
        <begin position="1"/>
        <end position="18"/>
    </location>
</feature>
<proteinExistence type="predicted"/>
<dbReference type="Proteomes" id="UP000095284">
    <property type="component" value="Unplaced"/>
</dbReference>
<reference evidence="2" key="2">
    <citation type="submission" date="2020-09" db="EMBL/GenBank/DDBJ databases">
        <authorList>
            <person name="Kikuchi T."/>
        </authorList>
    </citation>
    <scope>NUCLEOTIDE SEQUENCE</scope>
    <source>
        <strain evidence="2">Ka4C1</strain>
    </source>
</reference>
<accession>A0A1I7SWZ6</accession>
<evidence type="ECO:0000313" key="4">
    <source>
        <dbReference type="Proteomes" id="UP000659654"/>
    </source>
</evidence>
<dbReference type="SMR" id="A0A1I7SWZ6"/>
<dbReference type="AlphaFoldDB" id="A0A1I7SWZ6"/>
<feature type="region of interest" description="Disordered" evidence="1">
    <location>
        <begin position="1"/>
        <end position="84"/>
    </location>
</feature>
<gene>
    <name evidence="2" type="ORF">BXYJ_LOCUS4672</name>
</gene>
<feature type="region of interest" description="Disordered" evidence="1">
    <location>
        <begin position="145"/>
        <end position="169"/>
    </location>
</feature>
<evidence type="ECO:0000313" key="5">
    <source>
        <dbReference type="WBParaSite" id="BXY_1757900.1"/>
    </source>
</evidence>
<dbReference type="Proteomes" id="UP000659654">
    <property type="component" value="Unassembled WGS sequence"/>
</dbReference>
<dbReference type="EMBL" id="CAJFDI010000002">
    <property type="protein sequence ID" value="CAD5216712.1"/>
    <property type="molecule type" value="Genomic_DNA"/>
</dbReference>
<keyword evidence="4" id="KW-1185">Reference proteome</keyword>
<feature type="compositionally biased region" description="Basic and acidic residues" evidence="1">
    <location>
        <begin position="60"/>
        <end position="84"/>
    </location>
</feature>
<organism evidence="3 5">
    <name type="scientific">Bursaphelenchus xylophilus</name>
    <name type="common">Pinewood nematode worm</name>
    <name type="synonym">Aphelenchoides xylophilus</name>
    <dbReference type="NCBI Taxonomy" id="6326"/>
    <lineage>
        <taxon>Eukaryota</taxon>
        <taxon>Metazoa</taxon>
        <taxon>Ecdysozoa</taxon>
        <taxon>Nematoda</taxon>
        <taxon>Chromadorea</taxon>
        <taxon>Rhabditida</taxon>
        <taxon>Tylenchina</taxon>
        <taxon>Tylenchomorpha</taxon>
        <taxon>Aphelenchoidea</taxon>
        <taxon>Aphelenchoididae</taxon>
        <taxon>Bursaphelenchus</taxon>
    </lineage>
</organism>
<evidence type="ECO:0000256" key="1">
    <source>
        <dbReference type="SAM" id="MobiDB-lite"/>
    </source>
</evidence>
<dbReference type="Proteomes" id="UP000582659">
    <property type="component" value="Unassembled WGS sequence"/>
</dbReference>
<evidence type="ECO:0000313" key="2">
    <source>
        <dbReference type="EMBL" id="CAD5216712.1"/>
    </source>
</evidence>
<dbReference type="WBParaSite" id="BXY_1757900.1">
    <property type="protein sequence ID" value="BXY_1757900.1"/>
    <property type="gene ID" value="BXY_1757900"/>
</dbReference>
<sequence length="186" mass="21403">MGAELRRADPEKRGEPTSRFDSSLVERPPIRTRPDSQPAMKPGCKFGPAAHRMREHGQRKKEIGEKGNDEWEKENQRREERRRERMVEAEKEGLCQKNVQIGFDHLKTDRTFALALPHNWKDGESNRSDRAERLRATGRVREFVRDSRPAFSPTGTNGRPNEWRGADADFEGRLSSGHAVFSPRLS</sequence>
<reference evidence="5" key="1">
    <citation type="submission" date="2016-11" db="UniProtKB">
        <authorList>
            <consortium name="WormBaseParasite"/>
        </authorList>
    </citation>
    <scope>IDENTIFICATION</scope>
</reference>